<feature type="signal peptide" evidence="3">
    <location>
        <begin position="1"/>
        <end position="19"/>
    </location>
</feature>
<protein>
    <submittedName>
        <fullName evidence="4">Tetratricopeptide repeat protein</fullName>
    </submittedName>
</protein>
<organism evidence="4 5">
    <name type="scientific">Candidatus Geothrix skivensis</name>
    <dbReference type="NCBI Taxonomy" id="2954439"/>
    <lineage>
        <taxon>Bacteria</taxon>
        <taxon>Pseudomonadati</taxon>
        <taxon>Acidobacteriota</taxon>
        <taxon>Holophagae</taxon>
        <taxon>Holophagales</taxon>
        <taxon>Holophagaceae</taxon>
        <taxon>Geothrix</taxon>
    </lineage>
</organism>
<dbReference type="Gene3D" id="3.20.20.80">
    <property type="entry name" value="Glycosidases"/>
    <property type="match status" value="2"/>
</dbReference>
<dbReference type="PROSITE" id="PS50005">
    <property type="entry name" value="TPR"/>
    <property type="match status" value="1"/>
</dbReference>
<gene>
    <name evidence="4" type="ORF">IPP58_15250</name>
</gene>
<name>A0A9D7SJS5_9BACT</name>
<keyword evidence="3" id="KW-0732">Signal</keyword>
<dbReference type="SUPFAM" id="SSF48452">
    <property type="entry name" value="TPR-like"/>
    <property type="match status" value="1"/>
</dbReference>
<dbReference type="InterPro" id="IPR011990">
    <property type="entry name" value="TPR-like_helical_dom_sf"/>
</dbReference>
<evidence type="ECO:0000256" key="3">
    <source>
        <dbReference type="SAM" id="SignalP"/>
    </source>
</evidence>
<accession>A0A9D7SJS5</accession>
<feature type="repeat" description="TPR" evidence="1">
    <location>
        <begin position="49"/>
        <end position="82"/>
    </location>
</feature>
<dbReference type="Gene3D" id="1.25.40.10">
    <property type="entry name" value="Tetratricopeptide repeat domain"/>
    <property type="match status" value="1"/>
</dbReference>
<dbReference type="InterPro" id="IPR017853">
    <property type="entry name" value="GH"/>
</dbReference>
<evidence type="ECO:0000256" key="2">
    <source>
        <dbReference type="SAM" id="MobiDB-lite"/>
    </source>
</evidence>
<dbReference type="Pfam" id="PF14559">
    <property type="entry name" value="TPR_19"/>
    <property type="match status" value="1"/>
</dbReference>
<feature type="region of interest" description="Disordered" evidence="2">
    <location>
        <begin position="379"/>
        <end position="402"/>
    </location>
</feature>
<dbReference type="AlphaFoldDB" id="A0A9D7SJS5"/>
<keyword evidence="1" id="KW-0802">TPR repeat</keyword>
<feature type="chain" id="PRO_5038658983" evidence="3">
    <location>
        <begin position="20"/>
        <end position="863"/>
    </location>
</feature>
<dbReference type="SUPFAM" id="SSF51445">
    <property type="entry name" value="(Trans)glycosidases"/>
    <property type="match status" value="1"/>
</dbReference>
<dbReference type="InterPro" id="IPR019734">
    <property type="entry name" value="TPR_rpt"/>
</dbReference>
<reference evidence="4" key="1">
    <citation type="submission" date="2020-10" db="EMBL/GenBank/DDBJ databases">
        <title>Connecting structure to function with the recovery of over 1000 high-quality activated sludge metagenome-assembled genomes encoding full-length rRNA genes using long-read sequencing.</title>
        <authorList>
            <person name="Singleton C.M."/>
            <person name="Petriglieri F."/>
            <person name="Kristensen J.M."/>
            <person name="Kirkegaard R.H."/>
            <person name="Michaelsen T.Y."/>
            <person name="Andersen M.H."/>
            <person name="Karst S.M."/>
            <person name="Dueholm M.S."/>
            <person name="Nielsen P.H."/>
            <person name="Albertsen M."/>
        </authorList>
    </citation>
    <scope>NUCLEOTIDE SEQUENCE</scope>
    <source>
        <strain evidence="4">Skiv_18-Q3-R9-52_MAXAC.067</strain>
    </source>
</reference>
<proteinExistence type="predicted"/>
<evidence type="ECO:0000313" key="5">
    <source>
        <dbReference type="Proteomes" id="UP000886657"/>
    </source>
</evidence>
<dbReference type="EMBL" id="JADKIO010000012">
    <property type="protein sequence ID" value="MBK9797804.1"/>
    <property type="molecule type" value="Genomic_DNA"/>
</dbReference>
<dbReference type="Proteomes" id="UP000886657">
    <property type="component" value="Unassembled WGS sequence"/>
</dbReference>
<evidence type="ECO:0000256" key="1">
    <source>
        <dbReference type="PROSITE-ProRule" id="PRU00339"/>
    </source>
</evidence>
<evidence type="ECO:0000313" key="4">
    <source>
        <dbReference type="EMBL" id="MBK9797804.1"/>
    </source>
</evidence>
<comment type="caution">
    <text evidence="4">The sequence shown here is derived from an EMBL/GenBank/DDBJ whole genome shotgun (WGS) entry which is preliminary data.</text>
</comment>
<sequence>MTAASLAPLFFSLLLMAQAPDGFALLRAGRTAEAREAFQASLRSNDRDADAWLGAGLVALRQERLLDARAFFTRALELAPGYADAGVGLARCLLKEGKTTDAIAALEQLAKTHPERADIREELLTLTGLPPDSGQRPFARPAGAQVPARTRDRRLEIANEGRWQPFYVKGMNLGAALPGRYPSEFPDRATYDGWLKEMAELGINTIRVYTIHPPHFYAALRDHNLKARQPLWLIHGVWAELPPRHDFQDATWKAAWFEDMNDVVQVLHGRARLGRRPGRAAGAFQADVSPWTLAIILGREWESSSVVAFNRLHAGSSDWSGRFVTVKDGHAMERFLAESMDHFLGLEWDGFHAQRPMAFTNWPTLDPLYHITESSEREEAELRRKLGEPPGGLSDEPNDEDAVGLDMEKFGATPLLQGGLFASYHVYPYYPDFMNLDPGYAKTRDHLGPSNYLGYLQDLVKHHRNHPVVVAEFGVPSSRLVAHWQPQGMTHGGQNERQKGEHDARLQKNIHDAGCAGGVLFAWIDEWFKKNWLTMPFEHPLDRKPLWYNEMDAEENYGLIAYRPGTKGPNVLIDGKATDWDRVPVYLEGQGHILKVLADEGWLHLGLFFPGPVDLARQAYLVGIDTVDPVRGDHRLPWGPWPASEAGLEFVALFQGEGRTGVFVDEPYELPEHRFDPHRRYRSVANEAGRFVMGTARSNNARVGRDGTRFPGHSTEIGWLQRGTQDRSDAAYNDRAAWQMGRSADGRGFLEARIPWSLLNVTDPSARTVIDDPERKQPGPVGLSTTPGFRLVLAAFAADRPLWEGGGRFRFSLPAAQGARIPKPPLFTWPTWEQPTFHRYRKLSFPIYQKALADTPDEPRNLP</sequence>
<dbReference type="SMART" id="SM00028">
    <property type="entry name" value="TPR"/>
    <property type="match status" value="2"/>
</dbReference>